<feature type="compositionally biased region" description="Pro residues" evidence="1">
    <location>
        <begin position="1972"/>
        <end position="1981"/>
    </location>
</feature>
<dbReference type="InterPro" id="IPR051172">
    <property type="entry name" value="Chlamydia_OmcB"/>
</dbReference>
<feature type="compositionally biased region" description="Low complexity" evidence="1">
    <location>
        <begin position="1953"/>
        <end position="1963"/>
    </location>
</feature>
<dbReference type="EMBL" id="AP027729">
    <property type="protein sequence ID" value="BDZ42142.1"/>
    <property type="molecule type" value="Genomic_DNA"/>
</dbReference>
<feature type="domain" description="DUF7927" evidence="3">
    <location>
        <begin position="1597"/>
        <end position="1734"/>
    </location>
</feature>
<gene>
    <name evidence="4" type="ORF">GCM10025865_14410</name>
</gene>
<feature type="domain" description="DUF7927" evidence="3">
    <location>
        <begin position="1040"/>
        <end position="1174"/>
    </location>
</feature>
<dbReference type="InterPro" id="IPR013783">
    <property type="entry name" value="Ig-like_fold"/>
</dbReference>
<dbReference type="InterPro" id="IPR047589">
    <property type="entry name" value="DUF11_rpt"/>
</dbReference>
<dbReference type="Pfam" id="PF25549">
    <property type="entry name" value="DUF7927"/>
    <property type="match status" value="10"/>
</dbReference>
<dbReference type="PANTHER" id="PTHR34819">
    <property type="entry name" value="LARGE CYSTEINE-RICH PERIPLASMIC PROTEIN OMCB"/>
    <property type="match status" value="1"/>
</dbReference>
<feature type="region of interest" description="Disordered" evidence="1">
    <location>
        <begin position="818"/>
        <end position="837"/>
    </location>
</feature>
<protein>
    <recommendedName>
        <fullName evidence="6">DUF11 domain-containing protein</fullName>
    </recommendedName>
</protein>
<reference evidence="5" key="1">
    <citation type="journal article" date="2019" name="Int. J. Syst. Evol. Microbiol.">
        <title>The Global Catalogue of Microorganisms (GCM) 10K type strain sequencing project: providing services to taxonomists for standard genome sequencing and annotation.</title>
        <authorList>
            <consortium name="The Broad Institute Genomics Platform"/>
            <consortium name="The Broad Institute Genome Sequencing Center for Infectious Disease"/>
            <person name="Wu L."/>
            <person name="Ma J."/>
        </authorList>
    </citation>
    <scope>NUCLEOTIDE SEQUENCE [LARGE SCALE GENOMIC DNA]</scope>
    <source>
        <strain evidence="5">NBRC 108565</strain>
    </source>
</reference>
<evidence type="ECO:0000256" key="1">
    <source>
        <dbReference type="SAM" id="MobiDB-lite"/>
    </source>
</evidence>
<proteinExistence type="predicted"/>
<feature type="domain" description="GEVED" evidence="2">
    <location>
        <begin position="543"/>
        <end position="619"/>
    </location>
</feature>
<feature type="region of interest" description="Disordered" evidence="1">
    <location>
        <begin position="866"/>
        <end position="887"/>
    </location>
</feature>
<dbReference type="NCBIfam" id="TIGR04226">
    <property type="entry name" value="RrgB_K2N_iso_D2"/>
    <property type="match status" value="1"/>
</dbReference>
<feature type="domain" description="DUF7927" evidence="3">
    <location>
        <begin position="896"/>
        <end position="1029"/>
    </location>
</feature>
<evidence type="ECO:0000259" key="3">
    <source>
        <dbReference type="Pfam" id="PF25549"/>
    </source>
</evidence>
<dbReference type="InterPro" id="IPR026466">
    <property type="entry name" value="Fim_isopep_form_D2_dom"/>
</dbReference>
<dbReference type="NCBIfam" id="TIGR01451">
    <property type="entry name" value="B_ant_repeat"/>
    <property type="match status" value="5"/>
</dbReference>
<evidence type="ECO:0000313" key="4">
    <source>
        <dbReference type="EMBL" id="BDZ42142.1"/>
    </source>
</evidence>
<dbReference type="Gene3D" id="2.60.40.10">
    <property type="entry name" value="Immunoglobulins"/>
    <property type="match status" value="3"/>
</dbReference>
<dbReference type="InterPro" id="IPR057687">
    <property type="entry name" value="DUF7927"/>
</dbReference>
<dbReference type="Pfam" id="PF20009">
    <property type="entry name" value="GEVED"/>
    <property type="match status" value="2"/>
</dbReference>
<feature type="domain" description="DUF7927" evidence="3">
    <location>
        <begin position="1742"/>
        <end position="1878"/>
    </location>
</feature>
<dbReference type="InterPro" id="IPR017868">
    <property type="entry name" value="Filamin/ABP280_repeat-like"/>
</dbReference>
<dbReference type="Proteomes" id="UP001321475">
    <property type="component" value="Chromosome"/>
</dbReference>
<evidence type="ECO:0000313" key="5">
    <source>
        <dbReference type="Proteomes" id="UP001321475"/>
    </source>
</evidence>
<feature type="domain" description="DUF7927" evidence="3">
    <location>
        <begin position="1181"/>
        <end position="1314"/>
    </location>
</feature>
<feature type="domain" description="GEVED" evidence="2">
    <location>
        <begin position="361"/>
        <end position="441"/>
    </location>
</feature>
<feature type="domain" description="DUF7927" evidence="3">
    <location>
        <begin position="1456"/>
        <end position="1591"/>
    </location>
</feature>
<feature type="domain" description="DUF7927" evidence="3">
    <location>
        <begin position="1326"/>
        <end position="1450"/>
    </location>
</feature>
<feature type="domain" description="DUF7927" evidence="3">
    <location>
        <begin position="764"/>
        <end position="889"/>
    </location>
</feature>
<name>A0ABM8G252_9CELL</name>
<feature type="domain" description="DUF7927" evidence="3">
    <location>
        <begin position="636"/>
        <end position="741"/>
    </location>
</feature>
<dbReference type="InterPro" id="IPR045474">
    <property type="entry name" value="GEVED"/>
</dbReference>
<evidence type="ECO:0008006" key="6">
    <source>
        <dbReference type="Google" id="ProtNLM"/>
    </source>
</evidence>
<dbReference type="RefSeq" id="WP_286219163.1">
    <property type="nucleotide sequence ID" value="NZ_AP027729.1"/>
</dbReference>
<sequence>MPCSTTAQLWQVTEDSPPTTVFDLNLITGDYVDQGEVPEASINAVGYSALDGWYWGARNTNESTTPPEIVATSPDYSEQELYGTPNFDDVPFGAGSFSGGVNIGDVSPDGIWYGSTAENTGAAWLSVDVDPSSPTFMRVLDGDTSYGTGNVNLEPGDDWSYYEGKLWSIGYGSGSNRTLLWSLDPSVDNANLVLEADYGVIQGPDGINPSNPPGGMRQWGATYTDDAGFLYASNNGTGQIWRFDMNEPTEPAAFFSYGPGSGGNDGSRCPGPLPIDFGDAPDSYDTLLVSNGPFHGVTVDPADPLLTIGDSVTIEPDGQPDASAALDEDDAFTEDPTVNVDADETTLSIPITNNSPDGAALAGWIDFDLSGTFDDDERSVIDTGVITGTSTLTWTVPADAVAGDSYLRLRAALVPGEAIPTDTDDIGPGVDSGEVEDWPITLEVLPRDFGDAPDTYGTLDASDGASHGVIAYDETTNTAPLMLGDANTVDTEDDGVPTPGADGDDLAGVDDEGGVSEPVTAVLGEDLTVDATATNDSATDATLVAWLDADLNGTFDAGEISAAVTVPAETGTDTYALTVPGPASTDDTYLRVRLFAGGNDDPQPTGAWTGGEVEDYLVTVVEPELTITKQAVGVGSATPGQTIEYTVEIENTGGVDYTDANPAVITDDLSEVLDDADYNDDAATDPEGVGAFDYTSPTLTWTGPIAVGETVTLSYSVTVHDPADGDGTMTNVILGPPGSNCEDDGTGVPVTFSNCVVELPVRSVDMVKTSDPEGTVAPGDVIDYTITVTNTGQVPYTAEDPLVITDVLDDVTDDATYNGDFSDNGAGGTQTGPTWTGPLPVGETITLTFSYTVNDPVTGDGIVGNAVTGPPESNCDPDQTPEDPSCTTTNPVAAFEAVKTSDSPDGVVAGDQITYTVEVTNVGGVDYTEDAPASVTDDLTGVLDDATWDGDVTVESSVEGSTPPDAVFTDPNLAWSGPLAVGETVTITYTLTVNDPATGDGTMTNAVVGGQCPDPAITDPDAEGFDPDCSTQVPVLEPSLDIVKTSDAAGPVVPGDTIEYTVTVENDGDVDYTVEDPATFDDDLSAVLDDAAYNDDAIASAGDVTFADPTLSWSGPLAVGDVATITYSVTVTDPPTGDGDGEITNAILGPPEANCPDPAVTDPDDPDFVADCVTTTPVQSLDITKTSDADPTAELAPGETVTYTITVENTGQVAYIAPDLVEISDDLTEVIDDATYQDDAIATSDNADAGTVAYTEPFLTWSGPLDPGETATITYSVVVDDPIEGDGVLTNAVTGPPEANCDPDADPADPDCSVTLPAPVEGVAIEKSVDVTEALPGDVVTYTVTVENTGQVPFTVFNPVEVSDDLTEVLDDADYNGDAATDPEGTGTFDFTDPVLSWSGPVGVGETVTLTYSVTVHDPADGDGVMTNVVTGPPTSTCPEGSEDPDCTTTTPVQSVSIVKTSEPSSDPLAPGGTVTYTVEIENTGGVAYVDPDLLTVSDSLAEVIDDAVVDEGSFTATSDAGGTPPLPTLDGTDLTWTGPLAVGETVTITYVVTVNDPVSGDGVLTNAVTGPPESNCDDPTTPEAETCTTTNPVESLDVIKTSDAVGSVEAGDTVVYTVEVTNTGGTSFADPNLASFTDDLSDVVDDATYNDDVAATSDNADAGTAGYAAPLITWSGPLDPGETATITYSVTVPNPFPGDPAGDGTLTNAVVGGDCPDPAVTDPDDPAYDPDCVVELPVRALDVTKTADPADGVALGDQITYTITVENTGTAGYTLLDPATVSDDLSDVLDDATWDDDVTVTSSDVTATPPDVVFTDPTLTWSGALGAGETVTITYTLTVNDPATGDGMLTNAVTAPGSGCPDPAITDPDDPDYDPDCSTEVPTLTPALGLSKTSDATGEVLPGDTITYTVTVENTGEVDYTDADPATFEDDLTAVLDDATLDEGSFVVMPDTAPAPTFADPTLSWSGPWPSARPSPSATP</sequence>
<keyword evidence="5" id="KW-1185">Reference proteome</keyword>
<dbReference type="Gene3D" id="2.60.40.740">
    <property type="match status" value="1"/>
</dbReference>
<organism evidence="4 5">
    <name type="scientific">Paraoerskovia sediminicola</name>
    <dbReference type="NCBI Taxonomy" id="1138587"/>
    <lineage>
        <taxon>Bacteria</taxon>
        <taxon>Bacillati</taxon>
        <taxon>Actinomycetota</taxon>
        <taxon>Actinomycetes</taxon>
        <taxon>Micrococcales</taxon>
        <taxon>Cellulomonadaceae</taxon>
        <taxon>Paraoerskovia</taxon>
    </lineage>
</organism>
<feature type="region of interest" description="Disordered" evidence="1">
    <location>
        <begin position="1953"/>
        <end position="1981"/>
    </location>
</feature>
<accession>A0ABM8G252</accession>
<evidence type="ECO:0000259" key="2">
    <source>
        <dbReference type="Pfam" id="PF20009"/>
    </source>
</evidence>
<dbReference type="PANTHER" id="PTHR34819:SF3">
    <property type="entry name" value="CELL SURFACE PROTEIN"/>
    <property type="match status" value="1"/>
</dbReference>
<feature type="domain" description="DUF7927" evidence="3">
    <location>
        <begin position="1891"/>
        <end position="1971"/>
    </location>
</feature>
<dbReference type="PROSITE" id="PS50194">
    <property type="entry name" value="FILAMIN_REPEAT"/>
    <property type="match status" value="1"/>
</dbReference>